<keyword evidence="2" id="KW-1185">Reference proteome</keyword>
<reference evidence="1 2" key="1">
    <citation type="journal article" date="2023" name="ACS Omega">
        <title>Identification of the Neoaspergillic Acid Biosynthesis Gene Cluster by Establishing an In Vitro CRISPR-Ribonucleoprotein Genetic System in Aspergillus melleus.</title>
        <authorList>
            <person name="Yuan B."/>
            <person name="Grau M.F."/>
            <person name="Murata R.M."/>
            <person name="Torok T."/>
            <person name="Venkateswaran K."/>
            <person name="Stajich J.E."/>
            <person name="Wang C.C.C."/>
        </authorList>
    </citation>
    <scope>NUCLEOTIDE SEQUENCE [LARGE SCALE GENOMIC DNA]</scope>
    <source>
        <strain evidence="1 2">IMV 1140</strain>
    </source>
</reference>
<organism evidence="1 2">
    <name type="scientific">Aspergillus melleus</name>
    <dbReference type="NCBI Taxonomy" id="138277"/>
    <lineage>
        <taxon>Eukaryota</taxon>
        <taxon>Fungi</taxon>
        <taxon>Dikarya</taxon>
        <taxon>Ascomycota</taxon>
        <taxon>Pezizomycotina</taxon>
        <taxon>Eurotiomycetes</taxon>
        <taxon>Eurotiomycetidae</taxon>
        <taxon>Eurotiales</taxon>
        <taxon>Aspergillaceae</taxon>
        <taxon>Aspergillus</taxon>
        <taxon>Aspergillus subgen. Circumdati</taxon>
    </lineage>
</organism>
<accession>A0ACC3AS33</accession>
<proteinExistence type="predicted"/>
<evidence type="ECO:0000313" key="1">
    <source>
        <dbReference type="EMBL" id="KAK1140364.1"/>
    </source>
</evidence>
<protein>
    <submittedName>
        <fullName evidence="1">Glucan 1,3-beta-glucosidase 3</fullName>
        <ecNumber evidence="1">3.2.1.58</ecNumber>
    </submittedName>
</protein>
<gene>
    <name evidence="1" type="primary">EXG3</name>
    <name evidence="1" type="ORF">N8T08_010422</name>
</gene>
<dbReference type="EC" id="3.2.1.58" evidence="1"/>
<evidence type="ECO:0000313" key="2">
    <source>
        <dbReference type="Proteomes" id="UP001177260"/>
    </source>
</evidence>
<dbReference type="EMBL" id="JAOPJF010000084">
    <property type="protein sequence ID" value="KAK1140364.1"/>
    <property type="molecule type" value="Genomic_DNA"/>
</dbReference>
<keyword evidence="1" id="KW-0378">Hydrolase</keyword>
<comment type="caution">
    <text evidence="1">The sequence shown here is derived from an EMBL/GenBank/DDBJ whole genome shotgun (WGS) entry which is preliminary data.</text>
</comment>
<dbReference type="Proteomes" id="UP001177260">
    <property type="component" value="Unassembled WGS sequence"/>
</dbReference>
<name>A0ACC3AS33_9EURO</name>
<sequence>MLDSGLSLPTVDDIFRYRYQHGINLGSVFMHGPWLDNSVFENDPDGSRELEALKRLNPNQQCRLHSLHEKGLKQTTSTWQAHWLSALTGQDLTWLRDVAKCNSIRLPIGFYTLGPAFCLGTGFEGEPSQVYTSCWNTLKHLILKCQLYGIGVLIDLKNIPGGQLCSQDDSSETVNVCANIHNRILVRDCLAFIAQEVTFHALCGVIGVQISSDSDWRTWGHEWYDEVLEITSSINPSLPIYVNDGQNLPAALDYAILRNRLPAPLNRSPIVVESHRHHITESDQSQEPENIIENVARELTELAVHHGKVVSQGTAVDVYIGEYSCHMNGGTWKHLDTLERDVLTKSFGQEQTKQWTSKASGSAFYRFKSSGACGVERDFEQQVKNGSIPAPAWLTVPRDQVSAKVEQAKSQRPQLQNKFLSQTSGSISPHGRRRFSLGWDLGFNDALCFFAAMSRDVIPGHRDGGDKIGALDLWVRKRVIEATCLGEDLDIEWENGFRTGVDDFYNAVAVAI</sequence>
<keyword evidence="1" id="KW-0326">Glycosidase</keyword>